<sequence>MTDARWSEVEGDLAAACRHFDFAARPFDAGGFEVAGLDGYRARMGFQHAMHAAHTSLEGALVRILEILGEEVPVGRSWHGDLLKRASKPLRIARHDRPAILTPDVARDAAETRRFRHRADRDHDSFIPERSPPSVEAARRLARTLGPCIDAVRERIDPPEAPRPG</sequence>
<reference evidence="3 5" key="3">
    <citation type="submission" date="2019-07" db="EMBL/GenBank/DDBJ databases">
        <title>Whole genome shotgun sequence of Methylobacterium oxalidis NBRC 107715.</title>
        <authorList>
            <person name="Hosoyama A."/>
            <person name="Uohara A."/>
            <person name="Ohji S."/>
            <person name="Ichikawa N."/>
        </authorList>
    </citation>
    <scope>NUCLEOTIDE SEQUENCE [LARGE SCALE GENOMIC DNA]</scope>
    <source>
        <strain evidence="3 5">NBRC 107715</strain>
    </source>
</reference>
<feature type="region of interest" description="Disordered" evidence="1">
    <location>
        <begin position="114"/>
        <end position="135"/>
    </location>
</feature>
<dbReference type="Proteomes" id="UP001156856">
    <property type="component" value="Unassembled WGS sequence"/>
</dbReference>
<dbReference type="Proteomes" id="UP000321960">
    <property type="component" value="Unassembled WGS sequence"/>
</dbReference>
<dbReference type="InterPro" id="IPR048769">
    <property type="entry name" value="HepT-like_dom"/>
</dbReference>
<dbReference type="AlphaFoldDB" id="A0A512J7X1"/>
<dbReference type="EMBL" id="BJZU01000084">
    <property type="protein sequence ID" value="GEP05969.1"/>
    <property type="molecule type" value="Genomic_DNA"/>
</dbReference>
<reference evidence="4" key="1">
    <citation type="journal article" date="2014" name="Int. J. Syst. Evol. Microbiol.">
        <title>Complete genome of a new Firmicutes species belonging to the dominant human colonic microbiota ('Ruminococcus bicirculans') reveals two chromosomes and a selective capacity to utilize plant glucans.</title>
        <authorList>
            <consortium name="NISC Comparative Sequencing Program"/>
            <person name="Wegmann U."/>
            <person name="Louis P."/>
            <person name="Goesmann A."/>
            <person name="Henrissat B."/>
            <person name="Duncan S.H."/>
            <person name="Flint H.J."/>
        </authorList>
    </citation>
    <scope>NUCLEOTIDE SEQUENCE</scope>
    <source>
        <strain evidence="4">NBRC 107715</strain>
    </source>
</reference>
<keyword evidence="6" id="KW-1185">Reference proteome</keyword>
<gene>
    <name evidence="4" type="ORF">GCM10007888_53450</name>
    <name evidence="3" type="ORF">MOX02_40070</name>
</gene>
<accession>A0A512J7X1</accession>
<dbReference type="RefSeq" id="WP_147027505.1">
    <property type="nucleotide sequence ID" value="NZ_BJZU01000084.1"/>
</dbReference>
<comment type="caution">
    <text evidence="3">The sequence shown here is derived from an EMBL/GenBank/DDBJ whole genome shotgun (WGS) entry which is preliminary data.</text>
</comment>
<evidence type="ECO:0000259" key="2">
    <source>
        <dbReference type="Pfam" id="PF20797"/>
    </source>
</evidence>
<feature type="domain" description="HepT-like" evidence="2">
    <location>
        <begin position="46"/>
        <end position="155"/>
    </location>
</feature>
<protein>
    <recommendedName>
        <fullName evidence="2">HepT-like domain-containing protein</fullName>
    </recommendedName>
</protein>
<proteinExistence type="predicted"/>
<evidence type="ECO:0000313" key="4">
    <source>
        <dbReference type="EMBL" id="GLS66962.1"/>
    </source>
</evidence>
<dbReference type="EMBL" id="BSPK01000109">
    <property type="protein sequence ID" value="GLS66962.1"/>
    <property type="molecule type" value="Genomic_DNA"/>
</dbReference>
<feature type="compositionally biased region" description="Basic and acidic residues" evidence="1">
    <location>
        <begin position="114"/>
        <end position="127"/>
    </location>
</feature>
<evidence type="ECO:0000313" key="5">
    <source>
        <dbReference type="Proteomes" id="UP000321960"/>
    </source>
</evidence>
<reference evidence="4" key="4">
    <citation type="submission" date="2023-01" db="EMBL/GenBank/DDBJ databases">
        <title>Draft genome sequence of Methylobacterium oxalidis strain NBRC 107715.</title>
        <authorList>
            <person name="Sun Q."/>
            <person name="Mori K."/>
        </authorList>
    </citation>
    <scope>NUCLEOTIDE SEQUENCE</scope>
    <source>
        <strain evidence="4">NBRC 107715</strain>
    </source>
</reference>
<organism evidence="3 5">
    <name type="scientific">Methylobacterium oxalidis</name>
    <dbReference type="NCBI Taxonomy" id="944322"/>
    <lineage>
        <taxon>Bacteria</taxon>
        <taxon>Pseudomonadati</taxon>
        <taxon>Pseudomonadota</taxon>
        <taxon>Alphaproteobacteria</taxon>
        <taxon>Hyphomicrobiales</taxon>
        <taxon>Methylobacteriaceae</taxon>
        <taxon>Methylobacterium</taxon>
    </lineage>
</organism>
<reference evidence="6" key="2">
    <citation type="journal article" date="2019" name="Int. J. Syst. Evol. Microbiol.">
        <title>The Global Catalogue of Microorganisms (GCM) 10K type strain sequencing project: providing services to taxonomists for standard genome sequencing and annotation.</title>
        <authorList>
            <consortium name="The Broad Institute Genomics Platform"/>
            <consortium name="The Broad Institute Genome Sequencing Center for Infectious Disease"/>
            <person name="Wu L."/>
            <person name="Ma J."/>
        </authorList>
    </citation>
    <scope>NUCLEOTIDE SEQUENCE [LARGE SCALE GENOMIC DNA]</scope>
    <source>
        <strain evidence="6">NBRC 107715</strain>
    </source>
</reference>
<dbReference type="OrthoDB" id="7915912at2"/>
<dbReference type="Pfam" id="PF20797">
    <property type="entry name" value="HepT-like_2"/>
    <property type="match status" value="1"/>
</dbReference>
<evidence type="ECO:0000313" key="6">
    <source>
        <dbReference type="Proteomes" id="UP001156856"/>
    </source>
</evidence>
<evidence type="ECO:0000313" key="3">
    <source>
        <dbReference type="EMBL" id="GEP05969.1"/>
    </source>
</evidence>
<evidence type="ECO:0000256" key="1">
    <source>
        <dbReference type="SAM" id="MobiDB-lite"/>
    </source>
</evidence>
<name>A0A512J7X1_9HYPH</name>